<dbReference type="EC" id="4.1.1.23" evidence="3"/>
<evidence type="ECO:0000256" key="6">
    <source>
        <dbReference type="ARBA" id="ARBA00022975"/>
    </source>
</evidence>
<organism evidence="10 11">
    <name type="scientific">Fodinicola feengrottensis</name>
    <dbReference type="NCBI Taxonomy" id="435914"/>
    <lineage>
        <taxon>Bacteria</taxon>
        <taxon>Bacillati</taxon>
        <taxon>Actinomycetota</taxon>
        <taxon>Actinomycetes</taxon>
        <taxon>Mycobacteriales</taxon>
        <taxon>Fodinicola</taxon>
    </lineage>
</organism>
<evidence type="ECO:0000259" key="9">
    <source>
        <dbReference type="SMART" id="SM00934"/>
    </source>
</evidence>
<evidence type="ECO:0000256" key="4">
    <source>
        <dbReference type="ARBA" id="ARBA00021923"/>
    </source>
</evidence>
<evidence type="ECO:0000256" key="8">
    <source>
        <dbReference type="ARBA" id="ARBA00033428"/>
    </source>
</evidence>
<name>A0ABN2JCU8_9ACTN</name>
<dbReference type="RefSeq" id="WP_344315499.1">
    <property type="nucleotide sequence ID" value="NZ_BAAANY010000055.1"/>
</dbReference>
<dbReference type="PANTHER" id="PTHR32119">
    <property type="entry name" value="OROTIDINE 5'-PHOSPHATE DECARBOXYLASE"/>
    <property type="match status" value="1"/>
</dbReference>
<keyword evidence="5" id="KW-0210">Decarboxylase</keyword>
<evidence type="ECO:0000256" key="5">
    <source>
        <dbReference type="ARBA" id="ARBA00022793"/>
    </source>
</evidence>
<evidence type="ECO:0000256" key="3">
    <source>
        <dbReference type="ARBA" id="ARBA00012321"/>
    </source>
</evidence>
<keyword evidence="6" id="KW-0665">Pyrimidine biosynthesis</keyword>
<evidence type="ECO:0000313" key="10">
    <source>
        <dbReference type="EMBL" id="GAA1722720.1"/>
    </source>
</evidence>
<dbReference type="EMBL" id="BAAANY010000055">
    <property type="protein sequence ID" value="GAA1722720.1"/>
    <property type="molecule type" value="Genomic_DNA"/>
</dbReference>
<dbReference type="Pfam" id="PF00215">
    <property type="entry name" value="OMPdecase"/>
    <property type="match status" value="1"/>
</dbReference>
<comment type="caution">
    <text evidence="10">The sequence shown here is derived from an EMBL/GenBank/DDBJ whole genome shotgun (WGS) entry which is preliminary data.</text>
</comment>
<sequence>MSIIVALDFDNRQAADDIVEKLGDACGFYKVGLELLTAVGPEVIRELIGAGKEVFLDLKLFEIPTSVAHAVRAAGALGVTMVTVHAMAGATIMEAAVEAAKDYPGLKIAALTVVTSLTDADLAQVGVRSSVESQVVRLAQLAEKAGCPAMVASPREIHLLRTVINKETLIVTPGITLDPTTEHARSATPAEAIRAGADHLVIGRSITHAADPVAAIQGAERSKA</sequence>
<evidence type="ECO:0000313" key="11">
    <source>
        <dbReference type="Proteomes" id="UP001500618"/>
    </source>
</evidence>
<evidence type="ECO:0000256" key="7">
    <source>
        <dbReference type="ARBA" id="ARBA00023239"/>
    </source>
</evidence>
<dbReference type="InterPro" id="IPR011060">
    <property type="entry name" value="RibuloseP-bd_barrel"/>
</dbReference>
<reference evidence="11" key="1">
    <citation type="journal article" date="2019" name="Int. J. Syst. Evol. Microbiol.">
        <title>The Global Catalogue of Microorganisms (GCM) 10K type strain sequencing project: providing services to taxonomists for standard genome sequencing and annotation.</title>
        <authorList>
            <consortium name="The Broad Institute Genomics Platform"/>
            <consortium name="The Broad Institute Genome Sequencing Center for Infectious Disease"/>
            <person name="Wu L."/>
            <person name="Ma J."/>
        </authorList>
    </citation>
    <scope>NUCLEOTIDE SEQUENCE [LARGE SCALE GENOMIC DNA]</scope>
    <source>
        <strain evidence="11">JCM 14718</strain>
    </source>
</reference>
<dbReference type="InterPro" id="IPR013785">
    <property type="entry name" value="Aldolase_TIM"/>
</dbReference>
<proteinExistence type="predicted"/>
<accession>A0ABN2JCU8</accession>
<dbReference type="InterPro" id="IPR014732">
    <property type="entry name" value="OMPdecase"/>
</dbReference>
<evidence type="ECO:0000256" key="1">
    <source>
        <dbReference type="ARBA" id="ARBA00002356"/>
    </source>
</evidence>
<keyword evidence="7" id="KW-0456">Lyase</keyword>
<comment type="pathway">
    <text evidence="2">Pyrimidine metabolism; UMP biosynthesis via de novo pathway; UMP from orotate: step 2/2.</text>
</comment>
<keyword evidence="11" id="KW-1185">Reference proteome</keyword>
<dbReference type="PANTHER" id="PTHR32119:SF2">
    <property type="entry name" value="OROTIDINE 5'-PHOSPHATE DECARBOXYLASE"/>
    <property type="match status" value="1"/>
</dbReference>
<evidence type="ECO:0000256" key="2">
    <source>
        <dbReference type="ARBA" id="ARBA00004861"/>
    </source>
</evidence>
<protein>
    <recommendedName>
        <fullName evidence="4">Orotidine 5'-phosphate decarboxylase</fullName>
        <ecNumber evidence="3">4.1.1.23</ecNumber>
    </recommendedName>
    <alternativeName>
        <fullName evidence="8">OMP decarboxylase</fullName>
    </alternativeName>
</protein>
<dbReference type="Proteomes" id="UP001500618">
    <property type="component" value="Unassembled WGS sequence"/>
</dbReference>
<dbReference type="InterPro" id="IPR001754">
    <property type="entry name" value="OMPdeCOase_dom"/>
</dbReference>
<dbReference type="SUPFAM" id="SSF51366">
    <property type="entry name" value="Ribulose-phoshate binding barrel"/>
    <property type="match status" value="1"/>
</dbReference>
<dbReference type="Gene3D" id="3.20.20.70">
    <property type="entry name" value="Aldolase class I"/>
    <property type="match status" value="1"/>
</dbReference>
<dbReference type="SMART" id="SM00934">
    <property type="entry name" value="OMPdecase"/>
    <property type="match status" value="1"/>
</dbReference>
<comment type="function">
    <text evidence="1">Catalyzes the decarboxylation of orotidine 5'-monophosphate (OMP) to uridine 5'-monophosphate (UMP).</text>
</comment>
<dbReference type="NCBIfam" id="TIGR01740">
    <property type="entry name" value="pyrF"/>
    <property type="match status" value="1"/>
</dbReference>
<dbReference type="NCBIfam" id="NF001273">
    <property type="entry name" value="PRK00230.1"/>
    <property type="match status" value="1"/>
</dbReference>
<dbReference type="CDD" id="cd04725">
    <property type="entry name" value="OMP_decarboxylase_like"/>
    <property type="match status" value="1"/>
</dbReference>
<feature type="domain" description="Orotidine 5'-phosphate decarboxylase" evidence="9">
    <location>
        <begin position="2"/>
        <end position="219"/>
    </location>
</feature>
<gene>
    <name evidence="10" type="primary">pyrF_2</name>
    <name evidence="10" type="ORF">GCM10009765_83350</name>
</gene>